<dbReference type="InterPro" id="IPR012337">
    <property type="entry name" value="RNaseH-like_sf"/>
</dbReference>
<evidence type="ECO:0000313" key="2">
    <source>
        <dbReference type="EMBL" id="MBB3703014.1"/>
    </source>
</evidence>
<organism evidence="2 3">
    <name type="scientific">Alloprevotella rava</name>
    <dbReference type="NCBI Taxonomy" id="671218"/>
    <lineage>
        <taxon>Bacteria</taxon>
        <taxon>Pseudomonadati</taxon>
        <taxon>Bacteroidota</taxon>
        <taxon>Bacteroidia</taxon>
        <taxon>Bacteroidales</taxon>
        <taxon>Prevotellaceae</taxon>
        <taxon>Alloprevotella</taxon>
    </lineage>
</organism>
<keyword evidence="2" id="KW-0808">Transferase</keyword>
<dbReference type="RefSeq" id="WP_183696934.1">
    <property type="nucleotide sequence ID" value="NZ_JACICA010000007.1"/>
</dbReference>
<dbReference type="Proteomes" id="UP000541425">
    <property type="component" value="Unassembled WGS sequence"/>
</dbReference>
<dbReference type="EMBL" id="JACICA010000007">
    <property type="protein sequence ID" value="MBB3703014.1"/>
    <property type="molecule type" value="Genomic_DNA"/>
</dbReference>
<evidence type="ECO:0000313" key="3">
    <source>
        <dbReference type="Proteomes" id="UP000541425"/>
    </source>
</evidence>
<proteinExistence type="predicted"/>
<keyword evidence="2" id="KW-0548">Nucleotidyltransferase</keyword>
<dbReference type="InterPro" id="IPR046768">
    <property type="entry name" value="ExoX-like_C"/>
</dbReference>
<evidence type="ECO:0000259" key="1">
    <source>
        <dbReference type="SMART" id="SM00479"/>
    </source>
</evidence>
<dbReference type="SMART" id="SM00479">
    <property type="entry name" value="EXOIII"/>
    <property type="match status" value="1"/>
</dbReference>
<dbReference type="Gene3D" id="3.30.420.10">
    <property type="entry name" value="Ribonuclease H-like superfamily/Ribonuclease H"/>
    <property type="match status" value="1"/>
</dbReference>
<dbReference type="InterPro" id="IPR013520">
    <property type="entry name" value="Ribonucl_H"/>
</dbReference>
<dbReference type="GO" id="GO:0005829">
    <property type="term" value="C:cytosol"/>
    <property type="evidence" value="ECO:0007669"/>
    <property type="project" value="TreeGrafter"/>
</dbReference>
<dbReference type="PANTHER" id="PTHR30231:SF41">
    <property type="entry name" value="DNA POLYMERASE III SUBUNIT EPSILON"/>
    <property type="match status" value="1"/>
</dbReference>
<dbReference type="PANTHER" id="PTHR30231">
    <property type="entry name" value="DNA POLYMERASE III SUBUNIT EPSILON"/>
    <property type="match status" value="1"/>
</dbReference>
<sequence>MKLQLTRPIIFFDIEATGLNISSDRIVELCFIKVYPNGNEESQVIRFNPGIHISAEASAVNGIYDSDVADCPYFKDKAGELAAIFQGADLAGFNSNKFDVPLLVEEFARAGADFDISKCRLVDVQTIYHKMEQRNLSAAYKFYCNQDLTNAHTALADTKATYEVLQAQLDKYGEELHNNIEWLAEFSRQNKNVDLAGRFVYDEQGTPVFNFGKYKGQSVADVLQRDSGYFGWMMQGDFTQDTKQTLMRLRLNTATR</sequence>
<dbReference type="GO" id="GO:0003676">
    <property type="term" value="F:nucleic acid binding"/>
    <property type="evidence" value="ECO:0007669"/>
    <property type="project" value="InterPro"/>
</dbReference>
<dbReference type="Pfam" id="PF20600">
    <property type="entry name" value="ExoX-like_C"/>
    <property type="match status" value="1"/>
</dbReference>
<accession>A0A7W5YE64</accession>
<dbReference type="InterPro" id="IPR036397">
    <property type="entry name" value="RNaseH_sf"/>
</dbReference>
<dbReference type="GO" id="GO:0008408">
    <property type="term" value="F:3'-5' exonuclease activity"/>
    <property type="evidence" value="ECO:0007669"/>
    <property type="project" value="TreeGrafter"/>
</dbReference>
<dbReference type="CDD" id="cd06127">
    <property type="entry name" value="DEDDh"/>
    <property type="match status" value="1"/>
</dbReference>
<dbReference type="GO" id="GO:0045004">
    <property type="term" value="P:DNA replication proofreading"/>
    <property type="evidence" value="ECO:0007669"/>
    <property type="project" value="TreeGrafter"/>
</dbReference>
<feature type="domain" description="Exonuclease" evidence="1">
    <location>
        <begin position="8"/>
        <end position="174"/>
    </location>
</feature>
<dbReference type="GO" id="GO:0003887">
    <property type="term" value="F:DNA-directed DNA polymerase activity"/>
    <property type="evidence" value="ECO:0007669"/>
    <property type="project" value="UniProtKB-EC"/>
</dbReference>
<reference evidence="2 3" key="1">
    <citation type="submission" date="2020-08" db="EMBL/GenBank/DDBJ databases">
        <title>Genomic Encyclopedia of Type Strains, Phase IV (KMG-IV): sequencing the most valuable type-strain genomes for metagenomic binning, comparative biology and taxonomic classification.</title>
        <authorList>
            <person name="Goeker M."/>
        </authorList>
    </citation>
    <scope>NUCLEOTIDE SEQUENCE [LARGE SCALE GENOMIC DNA]</scope>
    <source>
        <strain evidence="2 3">DSM 22548</strain>
    </source>
</reference>
<dbReference type="AlphaFoldDB" id="A0A7W5YE64"/>
<dbReference type="SUPFAM" id="SSF53098">
    <property type="entry name" value="Ribonuclease H-like"/>
    <property type="match status" value="1"/>
</dbReference>
<dbReference type="EC" id="2.7.7.7" evidence="2"/>
<name>A0A7W5YE64_9BACT</name>
<protein>
    <submittedName>
        <fullName evidence="2">DNA polymerase-3 subunit epsilon</fullName>
        <ecNumber evidence="2">2.7.7.7</ecNumber>
    </submittedName>
</protein>
<dbReference type="Pfam" id="PF00929">
    <property type="entry name" value="RNase_T"/>
    <property type="match status" value="1"/>
</dbReference>
<comment type="caution">
    <text evidence="2">The sequence shown here is derived from an EMBL/GenBank/DDBJ whole genome shotgun (WGS) entry which is preliminary data.</text>
</comment>
<gene>
    <name evidence="2" type="ORF">FHS60_001487</name>
</gene>